<evidence type="ECO:0000313" key="2">
    <source>
        <dbReference type="Proteomes" id="UP001148838"/>
    </source>
</evidence>
<sequence length="65" mass="7510">MAGLCENGNEPLGFLKARANRDMSTHVCDLMTSTFIHSITPFRLIRQKLSRGWSTTLYRMHDIRL</sequence>
<evidence type="ECO:0000313" key="1">
    <source>
        <dbReference type="EMBL" id="KAJ4428193.1"/>
    </source>
</evidence>
<dbReference type="EMBL" id="JAJSOF020000037">
    <property type="protein sequence ID" value="KAJ4428193.1"/>
    <property type="molecule type" value="Genomic_DNA"/>
</dbReference>
<keyword evidence="2" id="KW-1185">Reference proteome</keyword>
<organism evidence="1 2">
    <name type="scientific">Periplaneta americana</name>
    <name type="common">American cockroach</name>
    <name type="synonym">Blatta americana</name>
    <dbReference type="NCBI Taxonomy" id="6978"/>
    <lineage>
        <taxon>Eukaryota</taxon>
        <taxon>Metazoa</taxon>
        <taxon>Ecdysozoa</taxon>
        <taxon>Arthropoda</taxon>
        <taxon>Hexapoda</taxon>
        <taxon>Insecta</taxon>
        <taxon>Pterygota</taxon>
        <taxon>Neoptera</taxon>
        <taxon>Polyneoptera</taxon>
        <taxon>Dictyoptera</taxon>
        <taxon>Blattodea</taxon>
        <taxon>Blattoidea</taxon>
        <taxon>Blattidae</taxon>
        <taxon>Blattinae</taxon>
        <taxon>Periplaneta</taxon>
    </lineage>
</organism>
<comment type="caution">
    <text evidence="1">The sequence shown here is derived from an EMBL/GenBank/DDBJ whole genome shotgun (WGS) entry which is preliminary data.</text>
</comment>
<reference evidence="1 2" key="1">
    <citation type="journal article" date="2022" name="Allergy">
        <title>Genome assembly and annotation of Periplaneta americana reveal a comprehensive cockroach allergen profile.</title>
        <authorList>
            <person name="Wang L."/>
            <person name="Xiong Q."/>
            <person name="Saelim N."/>
            <person name="Wang L."/>
            <person name="Nong W."/>
            <person name="Wan A.T."/>
            <person name="Shi M."/>
            <person name="Liu X."/>
            <person name="Cao Q."/>
            <person name="Hui J.H.L."/>
            <person name="Sookrung N."/>
            <person name="Leung T.F."/>
            <person name="Tungtrongchitr A."/>
            <person name="Tsui S.K.W."/>
        </authorList>
    </citation>
    <scope>NUCLEOTIDE SEQUENCE [LARGE SCALE GENOMIC DNA]</scope>
    <source>
        <strain evidence="1">PWHHKU_190912</strain>
    </source>
</reference>
<protein>
    <submittedName>
        <fullName evidence="1">Uncharacterized protein</fullName>
    </submittedName>
</protein>
<proteinExistence type="predicted"/>
<name>A0ABQ8S2M7_PERAM</name>
<gene>
    <name evidence="1" type="ORF">ANN_24208</name>
</gene>
<dbReference type="Proteomes" id="UP001148838">
    <property type="component" value="Unassembled WGS sequence"/>
</dbReference>
<accession>A0ABQ8S2M7</accession>
<feature type="non-terminal residue" evidence="1">
    <location>
        <position position="65"/>
    </location>
</feature>